<organism evidence="1">
    <name type="scientific">viral metagenome</name>
    <dbReference type="NCBI Taxonomy" id="1070528"/>
    <lineage>
        <taxon>unclassified sequences</taxon>
        <taxon>metagenomes</taxon>
        <taxon>organismal metagenomes</taxon>
    </lineage>
</organism>
<dbReference type="EMBL" id="MN740944">
    <property type="protein sequence ID" value="QHU19086.1"/>
    <property type="molecule type" value="Genomic_DNA"/>
</dbReference>
<dbReference type="AlphaFoldDB" id="A0A6C0KPL2"/>
<name>A0A6C0KPL2_9ZZZZ</name>
<evidence type="ECO:0000313" key="1">
    <source>
        <dbReference type="EMBL" id="QHU19086.1"/>
    </source>
</evidence>
<reference evidence="1" key="1">
    <citation type="journal article" date="2020" name="Nature">
        <title>Giant virus diversity and host interactions through global metagenomics.</title>
        <authorList>
            <person name="Schulz F."/>
            <person name="Roux S."/>
            <person name="Paez-Espino D."/>
            <person name="Jungbluth S."/>
            <person name="Walsh D.A."/>
            <person name="Denef V.J."/>
            <person name="McMahon K.D."/>
            <person name="Konstantinidis K.T."/>
            <person name="Eloe-Fadrosh E.A."/>
            <person name="Kyrpides N.C."/>
            <person name="Woyke T."/>
        </authorList>
    </citation>
    <scope>NUCLEOTIDE SEQUENCE</scope>
    <source>
        <strain evidence="1">GVMAG-S-3300013014-104</strain>
    </source>
</reference>
<sequence length="234" mass="26719">MGLFNIIKPSNDLLYAFDVHVSKGLNPLEKIKLILDRINNPEESKDVVLAYKPYLLGLQINSGGLYFTQDESFTPLNLYYEIKNNKFNASAVPVLSSHHDRYDIQGGVIFNLYNSDLDNEHHVIGQIGGTYNKIRKHDTISTYNTTVNAITEITLPDGRNLISSPYNLVYTWYNSTNTYEAQPFSIELRRGNDLFRLVSDDDENKNADGKRIYGKLIKLLPERQEAVSTWLIPN</sequence>
<accession>A0A6C0KPL2</accession>
<proteinExistence type="predicted"/>
<protein>
    <submittedName>
        <fullName evidence="1">Uncharacterized protein</fullName>
    </submittedName>
</protein>